<evidence type="ECO:0000313" key="1">
    <source>
        <dbReference type="EMBL" id="VDZ55675.1"/>
    </source>
</evidence>
<accession>A0A447KQ01</accession>
<dbReference type="KEGG" id="sof:NCTC11214_01824"/>
<organism evidence="1 2">
    <name type="scientific">Serratia odorifera</name>
    <dbReference type="NCBI Taxonomy" id="618"/>
    <lineage>
        <taxon>Bacteria</taxon>
        <taxon>Pseudomonadati</taxon>
        <taxon>Pseudomonadota</taxon>
        <taxon>Gammaproteobacteria</taxon>
        <taxon>Enterobacterales</taxon>
        <taxon>Yersiniaceae</taxon>
        <taxon>Serratia</taxon>
    </lineage>
</organism>
<name>A0A447KQ01_SEROD</name>
<gene>
    <name evidence="1" type="ORF">NCTC11214_01824</name>
</gene>
<reference evidence="1 2" key="1">
    <citation type="submission" date="2018-12" db="EMBL/GenBank/DDBJ databases">
        <authorList>
            <consortium name="Pathogen Informatics"/>
        </authorList>
    </citation>
    <scope>NUCLEOTIDE SEQUENCE [LARGE SCALE GENOMIC DNA]</scope>
    <source>
        <strain evidence="1 2">NCTC11214</strain>
    </source>
</reference>
<dbReference type="AlphaFoldDB" id="A0A447KQ01"/>
<dbReference type="Proteomes" id="UP000281391">
    <property type="component" value="Chromosome"/>
</dbReference>
<evidence type="ECO:0000313" key="2">
    <source>
        <dbReference type="Proteomes" id="UP000281391"/>
    </source>
</evidence>
<dbReference type="EMBL" id="LR134117">
    <property type="protein sequence ID" value="VDZ55675.1"/>
    <property type="molecule type" value="Genomic_DNA"/>
</dbReference>
<sequence>MQLAVFDHFCRHLQRQRHGVHGTDMAVEQVIFIGALTANLGVEIEPAGREAASFENFEHHQGVFFHAIRELIGIPAQLWIAAVASTEPKIPSAMALAIS</sequence>
<proteinExistence type="predicted"/>
<protein>
    <submittedName>
        <fullName evidence="1">Uncharacterized protein</fullName>
    </submittedName>
</protein>